<comment type="subcellular location">
    <subcellularLocation>
        <location evidence="3">Cytoplasm</location>
    </subcellularLocation>
</comment>
<comment type="similarity">
    <text evidence="3">Belongs to the ribosome modulation factor family.</text>
</comment>
<evidence type="ECO:0000256" key="2">
    <source>
        <dbReference type="ARBA" id="ARBA00022845"/>
    </source>
</evidence>
<organism evidence="4 5">
    <name type="scientific">Litorivicinus lipolyticus</name>
    <dbReference type="NCBI Taxonomy" id="418701"/>
    <lineage>
        <taxon>Bacteria</taxon>
        <taxon>Pseudomonadati</taxon>
        <taxon>Pseudomonadota</taxon>
        <taxon>Gammaproteobacteria</taxon>
        <taxon>Oceanospirillales</taxon>
        <taxon>Litorivicinaceae</taxon>
        <taxon>Litorivicinus</taxon>
    </lineage>
</organism>
<dbReference type="OrthoDB" id="5917763at2"/>
<protein>
    <recommendedName>
        <fullName evidence="3">Ribosome modulation factor</fullName>
        <shortName evidence="3">RMF</shortName>
    </recommendedName>
</protein>
<evidence type="ECO:0000256" key="3">
    <source>
        <dbReference type="HAMAP-Rule" id="MF_00919"/>
    </source>
</evidence>
<name>A0A5Q2QE74_9GAMM</name>
<dbReference type="Proteomes" id="UP000388235">
    <property type="component" value="Chromosome"/>
</dbReference>
<comment type="function">
    <text evidence="3">During stationary phase, converts 70S ribosomes to an inactive dimeric form (100S ribosomes).</text>
</comment>
<evidence type="ECO:0000313" key="4">
    <source>
        <dbReference type="EMBL" id="QGG80326.1"/>
    </source>
</evidence>
<proteinExistence type="inferred from homology"/>
<gene>
    <name evidence="3" type="primary">rmf</name>
    <name evidence="4" type="ORF">GH975_06970</name>
</gene>
<keyword evidence="5" id="KW-1185">Reference proteome</keyword>
<dbReference type="Pfam" id="PF04957">
    <property type="entry name" value="RMF"/>
    <property type="match status" value="1"/>
</dbReference>
<dbReference type="AlphaFoldDB" id="A0A5Q2QE74"/>
<dbReference type="GO" id="GO:0006417">
    <property type="term" value="P:regulation of translation"/>
    <property type="evidence" value="ECO:0007669"/>
    <property type="project" value="UniProtKB-UniRule"/>
</dbReference>
<keyword evidence="2 3" id="KW-0810">Translation regulation</keyword>
<evidence type="ECO:0000313" key="5">
    <source>
        <dbReference type="Proteomes" id="UP000388235"/>
    </source>
</evidence>
<dbReference type="InterPro" id="IPR007040">
    <property type="entry name" value="Ribosome_modulation_factor"/>
</dbReference>
<dbReference type="NCBIfam" id="NF041886">
    <property type="entry name" value="Rmf_CrpP_fam"/>
    <property type="match status" value="1"/>
</dbReference>
<reference evidence="4 5" key="1">
    <citation type="submission" date="2019-11" db="EMBL/GenBank/DDBJ databases">
        <authorList>
            <person name="Khan S.A."/>
            <person name="Jeon C.O."/>
            <person name="Chun B.H."/>
        </authorList>
    </citation>
    <scope>NUCLEOTIDE SEQUENCE [LARGE SCALE GENOMIC DNA]</scope>
    <source>
        <strain evidence="4 5">IMCC 1097</strain>
    </source>
</reference>
<dbReference type="KEGG" id="llp:GH975_06970"/>
<evidence type="ECO:0000256" key="1">
    <source>
        <dbReference type="ARBA" id="ARBA00022490"/>
    </source>
</evidence>
<sequence length="65" mass="7408">MKRQKRDVHRRAYLKGYQAGIAGKSRDDCPASNRPDWLGGWRDGRTDFWDGRIGVSGIQTNPMMA</sequence>
<dbReference type="HAMAP" id="MF_00919">
    <property type="entry name" value="RMF"/>
    <property type="match status" value="1"/>
</dbReference>
<keyword evidence="1 3" id="KW-0963">Cytoplasm</keyword>
<dbReference type="EMBL" id="CP045871">
    <property type="protein sequence ID" value="QGG80326.1"/>
    <property type="molecule type" value="Genomic_DNA"/>
</dbReference>
<dbReference type="NCBIfam" id="NF011162">
    <property type="entry name" value="PRK14563.1"/>
    <property type="match status" value="1"/>
</dbReference>
<accession>A0A5Q2QE74</accession>
<dbReference type="RefSeq" id="WP_153713830.1">
    <property type="nucleotide sequence ID" value="NZ_CP045871.1"/>
</dbReference>
<dbReference type="GO" id="GO:0005737">
    <property type="term" value="C:cytoplasm"/>
    <property type="evidence" value="ECO:0007669"/>
    <property type="project" value="UniProtKB-SubCell"/>
</dbReference>
<dbReference type="Gene3D" id="1.10.10.620">
    <property type="entry name" value="ribosome modulation factor like domain"/>
    <property type="match status" value="1"/>
</dbReference>
<dbReference type="InterPro" id="IPR023200">
    <property type="entry name" value="RMF_sf"/>
</dbReference>